<keyword evidence="2" id="KW-1185">Reference proteome</keyword>
<dbReference type="AlphaFoldDB" id="A0A495WHX3"/>
<dbReference type="EMBL" id="RBXP01000011">
    <property type="protein sequence ID" value="RKT60704.1"/>
    <property type="molecule type" value="Genomic_DNA"/>
</dbReference>
<protein>
    <submittedName>
        <fullName evidence="1">Uncharacterized protein</fullName>
    </submittedName>
</protein>
<evidence type="ECO:0000313" key="2">
    <source>
        <dbReference type="Proteomes" id="UP000270626"/>
    </source>
</evidence>
<name>A0A495WHX3_9RHOO</name>
<dbReference type="OrthoDB" id="8778534at2"/>
<proteinExistence type="predicted"/>
<organism evidence="1 2">
    <name type="scientific">Azonexus fungiphilus</name>
    <dbReference type="NCBI Taxonomy" id="146940"/>
    <lineage>
        <taxon>Bacteria</taxon>
        <taxon>Pseudomonadati</taxon>
        <taxon>Pseudomonadota</taxon>
        <taxon>Betaproteobacteria</taxon>
        <taxon>Rhodocyclales</taxon>
        <taxon>Azonexaceae</taxon>
        <taxon>Azonexus</taxon>
    </lineage>
</organism>
<evidence type="ECO:0000313" key="1">
    <source>
        <dbReference type="EMBL" id="RKT60704.1"/>
    </source>
</evidence>
<gene>
    <name evidence="1" type="ORF">DFR40_0850</name>
</gene>
<accession>A0A495WHX3</accession>
<dbReference type="RefSeq" id="WP_121457209.1">
    <property type="nucleotide sequence ID" value="NZ_RBXP01000011.1"/>
</dbReference>
<comment type="caution">
    <text evidence="1">The sequence shown here is derived from an EMBL/GenBank/DDBJ whole genome shotgun (WGS) entry which is preliminary data.</text>
</comment>
<reference evidence="1 2" key="1">
    <citation type="submission" date="2018-10" db="EMBL/GenBank/DDBJ databases">
        <title>Genomic Encyclopedia of Type Strains, Phase IV (KMG-IV): sequencing the most valuable type-strain genomes for metagenomic binning, comparative biology and taxonomic classification.</title>
        <authorList>
            <person name="Goeker M."/>
        </authorList>
    </citation>
    <scope>NUCLEOTIDE SEQUENCE [LARGE SCALE GENOMIC DNA]</scope>
    <source>
        <strain evidence="1 2">DSM 23841</strain>
    </source>
</reference>
<sequence>MGQQLRYLPLSEIIEGMVLGAPLAIAEHGVTNFTLPVGHELTTSNLHQIALRHGEFACVLLDDPRSDEERAAAIERHRARLDRIFARADRSRPAVAGLYAAVLAYRSL</sequence>
<dbReference type="Proteomes" id="UP000270626">
    <property type="component" value="Unassembled WGS sequence"/>
</dbReference>